<protein>
    <recommendedName>
        <fullName evidence="4">Aldehyde dehydrogenase domain-containing protein</fullName>
    </recommendedName>
</protein>
<proteinExistence type="inferred from homology"/>
<evidence type="ECO:0000313" key="6">
    <source>
        <dbReference type="Proteomes" id="UP000751190"/>
    </source>
</evidence>
<name>A0A8J5XGR3_DIALT</name>
<comment type="similarity">
    <text evidence="3">Belongs to the aldehyde dehydrogenase family.</text>
</comment>
<dbReference type="EMBL" id="JAGTXO010000012">
    <property type="protein sequence ID" value="KAG8464896.1"/>
    <property type="molecule type" value="Genomic_DNA"/>
</dbReference>
<dbReference type="Gene3D" id="3.40.605.10">
    <property type="entry name" value="Aldehyde Dehydrogenase, Chain A, domain 1"/>
    <property type="match status" value="1"/>
</dbReference>
<dbReference type="OMA" id="FPEGCFQ"/>
<evidence type="ECO:0000313" key="5">
    <source>
        <dbReference type="EMBL" id="KAG8464896.1"/>
    </source>
</evidence>
<dbReference type="AlphaFoldDB" id="A0A8J5XGR3"/>
<organism evidence="5 6">
    <name type="scientific">Diacronema lutheri</name>
    <name type="common">Unicellular marine alga</name>
    <name type="synonym">Monochrysis lutheri</name>
    <dbReference type="NCBI Taxonomy" id="2081491"/>
    <lineage>
        <taxon>Eukaryota</taxon>
        <taxon>Haptista</taxon>
        <taxon>Haptophyta</taxon>
        <taxon>Pavlovophyceae</taxon>
        <taxon>Pavlovales</taxon>
        <taxon>Pavlovaceae</taxon>
        <taxon>Diacronema</taxon>
    </lineage>
</organism>
<dbReference type="InterPro" id="IPR016161">
    <property type="entry name" value="Ald_DH/histidinol_DH"/>
</dbReference>
<reference evidence="5" key="1">
    <citation type="submission" date="2021-05" db="EMBL/GenBank/DDBJ databases">
        <title>The genome of the haptophyte Pavlova lutheri (Diacronema luteri, Pavlovales) - a model for lipid biosynthesis in eukaryotic algae.</title>
        <authorList>
            <person name="Hulatt C.J."/>
            <person name="Posewitz M.C."/>
        </authorList>
    </citation>
    <scope>NUCLEOTIDE SEQUENCE</scope>
    <source>
        <strain evidence="5">NIVA-4/92</strain>
    </source>
</reference>
<dbReference type="InterPro" id="IPR015590">
    <property type="entry name" value="Aldehyde_DH_dom"/>
</dbReference>
<dbReference type="InterPro" id="IPR016163">
    <property type="entry name" value="Ald_DH_C"/>
</dbReference>
<dbReference type="PANTHER" id="PTHR11699">
    <property type="entry name" value="ALDEHYDE DEHYDROGENASE-RELATED"/>
    <property type="match status" value="1"/>
</dbReference>
<dbReference type="InterPro" id="IPR029510">
    <property type="entry name" value="Ald_DH_CS_GLU"/>
</dbReference>
<dbReference type="OrthoDB" id="310895at2759"/>
<evidence type="ECO:0000256" key="3">
    <source>
        <dbReference type="RuleBase" id="RU003345"/>
    </source>
</evidence>
<sequence>MVQGVAIEDGCIVDTDPATGEVIARVRCTPTSEVPAMVARARAAQPAWAATPLAERVSMLKGACASLADRRDELVETIVREMGKVRAEAEEEVSGAIGRATYVEQIGAANAPRQIDNGLVVRDAHGVVVVCSPWNFPADEPLLLCLPALCAGNAVILKPSEVVPLVGAIVGDALRRALPEGVLQLAQGDGAVGAALVQADVQMVAMTGSSATGKKIMAACAPGLKRLVLELGGKDPMICFADADLERAADDAVAFSLFNCGQVCCSVERVYVAEAIKSQFEALCALKAAAFTAGSGFDADVRIGPMVSAMQRDAVAAQLDEAVKAGARVLAQAPVKPGAPPGATYFPATVLTDVPEECAIHRAETFGPLVVISPFDGSEASAARLANDSEYGLAAYVYTRDLGKAARVACKIRAGQVGINNWSLAKAPTRCPWVGAKGSGFGYHSGDDGWRQFSVPKSLIFDDASLVPTEIDGTAVVRD</sequence>
<evidence type="ECO:0000256" key="1">
    <source>
        <dbReference type="ARBA" id="ARBA00023002"/>
    </source>
</evidence>
<dbReference type="Pfam" id="PF00171">
    <property type="entry name" value="Aldedh"/>
    <property type="match status" value="1"/>
</dbReference>
<feature type="domain" description="Aldehyde dehydrogenase" evidence="4">
    <location>
        <begin position="12"/>
        <end position="458"/>
    </location>
</feature>
<keyword evidence="1 3" id="KW-0560">Oxidoreductase</keyword>
<dbReference type="Proteomes" id="UP000751190">
    <property type="component" value="Unassembled WGS sequence"/>
</dbReference>
<dbReference type="PROSITE" id="PS00687">
    <property type="entry name" value="ALDEHYDE_DEHYDR_GLU"/>
    <property type="match status" value="1"/>
</dbReference>
<accession>A0A8J5XGR3</accession>
<gene>
    <name evidence="5" type="ORF">KFE25_010264</name>
</gene>
<evidence type="ECO:0000256" key="2">
    <source>
        <dbReference type="PROSITE-ProRule" id="PRU10007"/>
    </source>
</evidence>
<dbReference type="GO" id="GO:0016620">
    <property type="term" value="F:oxidoreductase activity, acting on the aldehyde or oxo group of donors, NAD or NADP as acceptor"/>
    <property type="evidence" value="ECO:0007669"/>
    <property type="project" value="InterPro"/>
</dbReference>
<comment type="caution">
    <text evidence="5">The sequence shown here is derived from an EMBL/GenBank/DDBJ whole genome shotgun (WGS) entry which is preliminary data.</text>
</comment>
<evidence type="ECO:0000259" key="4">
    <source>
        <dbReference type="Pfam" id="PF00171"/>
    </source>
</evidence>
<dbReference type="Gene3D" id="3.40.309.10">
    <property type="entry name" value="Aldehyde Dehydrogenase, Chain A, domain 2"/>
    <property type="match status" value="1"/>
</dbReference>
<keyword evidence="6" id="KW-1185">Reference proteome</keyword>
<dbReference type="InterPro" id="IPR016162">
    <property type="entry name" value="Ald_DH_N"/>
</dbReference>
<dbReference type="SUPFAM" id="SSF53720">
    <property type="entry name" value="ALDH-like"/>
    <property type="match status" value="1"/>
</dbReference>
<feature type="active site" evidence="2">
    <location>
        <position position="230"/>
    </location>
</feature>